<dbReference type="PANTHER" id="PTHR33116">
    <property type="entry name" value="REVERSE TRANSCRIPTASE ZINC-BINDING DOMAIN-CONTAINING PROTEIN-RELATED-RELATED"/>
    <property type="match status" value="1"/>
</dbReference>
<organism evidence="1 2">
    <name type="scientific">Dipteronia sinensis</name>
    <dbReference type="NCBI Taxonomy" id="43782"/>
    <lineage>
        <taxon>Eukaryota</taxon>
        <taxon>Viridiplantae</taxon>
        <taxon>Streptophyta</taxon>
        <taxon>Embryophyta</taxon>
        <taxon>Tracheophyta</taxon>
        <taxon>Spermatophyta</taxon>
        <taxon>Magnoliopsida</taxon>
        <taxon>eudicotyledons</taxon>
        <taxon>Gunneridae</taxon>
        <taxon>Pentapetalae</taxon>
        <taxon>rosids</taxon>
        <taxon>malvids</taxon>
        <taxon>Sapindales</taxon>
        <taxon>Sapindaceae</taxon>
        <taxon>Hippocastanoideae</taxon>
        <taxon>Acereae</taxon>
        <taxon>Dipteronia</taxon>
    </lineage>
</organism>
<accession>A0AAE0E071</accession>
<protein>
    <recommendedName>
        <fullName evidence="3">Reverse transcriptase</fullName>
    </recommendedName>
</protein>
<dbReference type="AlphaFoldDB" id="A0AAE0E071"/>
<dbReference type="Proteomes" id="UP001281410">
    <property type="component" value="Unassembled WGS sequence"/>
</dbReference>
<evidence type="ECO:0000313" key="1">
    <source>
        <dbReference type="EMBL" id="KAK3199433.1"/>
    </source>
</evidence>
<keyword evidence="2" id="KW-1185">Reference proteome</keyword>
<sequence length="265" mass="31278">MELKRNIHMVLGIDDRNSHDRYLWLPTLVGRNKRMTFNEIRERVWKRVGSWKGNMFSQGGKEILIKAVAQAIPTYTMSIFQLLKGLCNELGSIISKFWWGSKEGRSKVSWVKWENLCLPKACEGLGFKDIYLFNQALLAKQAWRIFHNQDSLVARILKSKYFKTDDFLQADLKIGRSHTWRSIVWGKKLLLQGLRWRVGNGYDIKVFIDSWLPRHASFKPISLCRDVNMTVAELIDKDRHCWDSHGLSYLWIERLFFLFLSLYKM</sequence>
<dbReference type="PANTHER" id="PTHR33116:SF86">
    <property type="entry name" value="REVERSE TRANSCRIPTASE DOMAIN-CONTAINING PROTEIN"/>
    <property type="match status" value="1"/>
</dbReference>
<name>A0AAE0E071_9ROSI</name>
<reference evidence="1" key="1">
    <citation type="journal article" date="2023" name="Plant J.">
        <title>Genome sequences and population genomics provide insights into the demographic history, inbreeding, and mutation load of two 'living fossil' tree species of Dipteronia.</title>
        <authorList>
            <person name="Feng Y."/>
            <person name="Comes H.P."/>
            <person name="Chen J."/>
            <person name="Zhu S."/>
            <person name="Lu R."/>
            <person name="Zhang X."/>
            <person name="Li P."/>
            <person name="Qiu J."/>
            <person name="Olsen K.M."/>
            <person name="Qiu Y."/>
        </authorList>
    </citation>
    <scope>NUCLEOTIDE SEQUENCE</scope>
    <source>
        <strain evidence="1">NBL</strain>
    </source>
</reference>
<proteinExistence type="predicted"/>
<gene>
    <name evidence="1" type="ORF">Dsin_022848</name>
</gene>
<evidence type="ECO:0008006" key="3">
    <source>
        <dbReference type="Google" id="ProtNLM"/>
    </source>
</evidence>
<evidence type="ECO:0000313" key="2">
    <source>
        <dbReference type="Proteomes" id="UP001281410"/>
    </source>
</evidence>
<dbReference type="EMBL" id="JANJYJ010000007">
    <property type="protein sequence ID" value="KAK3199433.1"/>
    <property type="molecule type" value="Genomic_DNA"/>
</dbReference>
<comment type="caution">
    <text evidence="1">The sequence shown here is derived from an EMBL/GenBank/DDBJ whole genome shotgun (WGS) entry which is preliminary data.</text>
</comment>